<dbReference type="InterPro" id="IPR009000">
    <property type="entry name" value="Transl_B-barrel_sf"/>
</dbReference>
<comment type="subcellular location">
    <subcellularLocation>
        <location evidence="1 9 11">Cytoplasm</location>
    </subcellularLocation>
</comment>
<feature type="binding site" evidence="9">
    <location>
        <begin position="610"/>
        <end position="613"/>
    </location>
    <ligand>
        <name>GTP</name>
        <dbReference type="ChEBI" id="CHEBI:37565"/>
    </ligand>
</feature>
<dbReference type="InterPro" id="IPR004161">
    <property type="entry name" value="EFTu-like_2"/>
</dbReference>
<dbReference type="PANTHER" id="PTHR43381">
    <property type="entry name" value="TRANSLATION INITIATION FACTOR IF-2-RELATED"/>
    <property type="match status" value="1"/>
</dbReference>
<dbReference type="Gene3D" id="3.40.50.10050">
    <property type="entry name" value="Translation initiation factor IF- 2, domain 3"/>
    <property type="match status" value="1"/>
</dbReference>
<keyword evidence="15" id="KW-1185">Reference proteome</keyword>
<organism evidence="14 15">
    <name type="scientific">Methylorubrum rhodinum</name>
    <dbReference type="NCBI Taxonomy" id="29428"/>
    <lineage>
        <taxon>Bacteria</taxon>
        <taxon>Pseudomonadati</taxon>
        <taxon>Pseudomonadota</taxon>
        <taxon>Alphaproteobacteria</taxon>
        <taxon>Hyphomicrobiales</taxon>
        <taxon>Methylobacteriaceae</taxon>
        <taxon>Methylorubrum</taxon>
    </lineage>
</organism>
<dbReference type="Gene3D" id="2.40.30.10">
    <property type="entry name" value="Translation factors"/>
    <property type="match status" value="2"/>
</dbReference>
<dbReference type="GO" id="GO:0005525">
    <property type="term" value="F:GTP binding"/>
    <property type="evidence" value="ECO:0007669"/>
    <property type="project" value="UniProtKB-KW"/>
</dbReference>
<evidence type="ECO:0000256" key="10">
    <source>
        <dbReference type="RuleBase" id="RU000644"/>
    </source>
</evidence>
<feature type="compositionally biased region" description="Polar residues" evidence="12">
    <location>
        <begin position="1"/>
        <end position="15"/>
    </location>
</feature>
<name>A0A840ZLH7_9HYPH</name>
<evidence type="ECO:0000256" key="1">
    <source>
        <dbReference type="ARBA" id="ARBA00004496"/>
    </source>
</evidence>
<feature type="region of interest" description="Disordered" evidence="12">
    <location>
        <begin position="478"/>
        <end position="499"/>
    </location>
</feature>
<dbReference type="GO" id="GO:0005829">
    <property type="term" value="C:cytosol"/>
    <property type="evidence" value="ECO:0007669"/>
    <property type="project" value="TreeGrafter"/>
</dbReference>
<dbReference type="HAMAP" id="MF_00100_B">
    <property type="entry name" value="IF_2_B"/>
    <property type="match status" value="1"/>
</dbReference>
<comment type="caution">
    <text evidence="14">The sequence shown here is derived from an EMBL/GenBank/DDBJ whole genome shotgun (WGS) entry which is preliminary data.</text>
</comment>
<dbReference type="Gene3D" id="3.40.50.300">
    <property type="entry name" value="P-loop containing nucleotide triphosphate hydrolases"/>
    <property type="match status" value="1"/>
</dbReference>
<keyword evidence="8 9" id="KW-0342">GTP-binding</keyword>
<dbReference type="InterPro" id="IPR000178">
    <property type="entry name" value="TF_IF2_bacterial-like"/>
</dbReference>
<evidence type="ECO:0000256" key="3">
    <source>
        <dbReference type="ARBA" id="ARBA00020675"/>
    </source>
</evidence>
<dbReference type="Pfam" id="PF22042">
    <property type="entry name" value="EF-G_D2"/>
    <property type="match status" value="1"/>
</dbReference>
<dbReference type="CDD" id="cd03692">
    <property type="entry name" value="mtIF2_IVc"/>
    <property type="match status" value="1"/>
</dbReference>
<dbReference type="GO" id="GO:0003743">
    <property type="term" value="F:translation initiation factor activity"/>
    <property type="evidence" value="ECO:0007669"/>
    <property type="project" value="UniProtKB-UniRule"/>
</dbReference>
<dbReference type="AlphaFoldDB" id="A0A840ZLH7"/>
<evidence type="ECO:0000256" key="11">
    <source>
        <dbReference type="RuleBase" id="RU000645"/>
    </source>
</evidence>
<dbReference type="FunFam" id="3.40.50.300:FF:000019">
    <property type="entry name" value="Translation initiation factor IF-2"/>
    <property type="match status" value="1"/>
</dbReference>
<dbReference type="InterPro" id="IPR000795">
    <property type="entry name" value="T_Tr_GTP-bd_dom"/>
</dbReference>
<feature type="compositionally biased region" description="Basic and acidic residues" evidence="12">
    <location>
        <begin position="284"/>
        <end position="298"/>
    </location>
</feature>
<dbReference type="Proteomes" id="UP000583454">
    <property type="component" value="Unassembled WGS sequence"/>
</dbReference>
<feature type="domain" description="Tr-type G" evidence="13">
    <location>
        <begin position="500"/>
        <end position="670"/>
    </location>
</feature>
<dbReference type="InterPro" id="IPR027417">
    <property type="entry name" value="P-loop_NTPase"/>
</dbReference>
<dbReference type="InterPro" id="IPR015760">
    <property type="entry name" value="TIF_IF2"/>
</dbReference>
<dbReference type="Pfam" id="PF03144">
    <property type="entry name" value="GTP_EFTU_D2"/>
    <property type="match status" value="1"/>
</dbReference>
<dbReference type="SUPFAM" id="SSF52540">
    <property type="entry name" value="P-loop containing nucleoside triphosphate hydrolases"/>
    <property type="match status" value="1"/>
</dbReference>
<dbReference type="InterPro" id="IPR013575">
    <property type="entry name" value="IF2_assoc_dom_bac"/>
</dbReference>
<dbReference type="CDD" id="cd01887">
    <property type="entry name" value="IF2_eIF5B"/>
    <property type="match status" value="1"/>
</dbReference>
<dbReference type="Pfam" id="PF08364">
    <property type="entry name" value="IF2_assoc"/>
    <property type="match status" value="1"/>
</dbReference>
<evidence type="ECO:0000256" key="12">
    <source>
        <dbReference type="SAM" id="MobiDB-lite"/>
    </source>
</evidence>
<dbReference type="InterPro" id="IPR023115">
    <property type="entry name" value="TIF_IF2_dom3"/>
</dbReference>
<feature type="compositionally biased region" description="Pro residues" evidence="12">
    <location>
        <begin position="67"/>
        <end position="83"/>
    </location>
</feature>
<reference evidence="14 15" key="1">
    <citation type="submission" date="2020-08" db="EMBL/GenBank/DDBJ databases">
        <title>Genomic Encyclopedia of Type Strains, Phase IV (KMG-IV): sequencing the most valuable type-strain genomes for metagenomic binning, comparative biology and taxonomic classification.</title>
        <authorList>
            <person name="Goeker M."/>
        </authorList>
    </citation>
    <scope>NUCLEOTIDE SEQUENCE [LARGE SCALE GENOMIC DNA]</scope>
    <source>
        <strain evidence="14 15">DSM 2163</strain>
    </source>
</reference>
<dbReference type="SUPFAM" id="SSF50447">
    <property type="entry name" value="Translation proteins"/>
    <property type="match status" value="2"/>
</dbReference>
<evidence type="ECO:0000313" key="15">
    <source>
        <dbReference type="Proteomes" id="UP000583454"/>
    </source>
</evidence>
<dbReference type="PANTHER" id="PTHR43381:SF5">
    <property type="entry name" value="TR-TYPE G DOMAIN-CONTAINING PROTEIN"/>
    <property type="match status" value="1"/>
</dbReference>
<feature type="compositionally biased region" description="Basic and acidic residues" evidence="12">
    <location>
        <begin position="114"/>
        <end position="180"/>
    </location>
</feature>
<protein>
    <recommendedName>
        <fullName evidence="3 9">Translation initiation factor IF-2</fullName>
    </recommendedName>
</protein>
<evidence type="ECO:0000256" key="8">
    <source>
        <dbReference type="ARBA" id="ARBA00023134"/>
    </source>
</evidence>
<dbReference type="NCBIfam" id="TIGR00231">
    <property type="entry name" value="small_GTP"/>
    <property type="match status" value="1"/>
</dbReference>
<keyword evidence="6 9" id="KW-0547">Nucleotide-binding</keyword>
<evidence type="ECO:0000256" key="9">
    <source>
        <dbReference type="HAMAP-Rule" id="MF_00100"/>
    </source>
</evidence>
<dbReference type="PROSITE" id="PS51722">
    <property type="entry name" value="G_TR_2"/>
    <property type="match status" value="1"/>
</dbReference>
<dbReference type="Pfam" id="PF00009">
    <property type="entry name" value="GTP_EFTU"/>
    <property type="match status" value="1"/>
</dbReference>
<dbReference type="InterPro" id="IPR053905">
    <property type="entry name" value="EF-G-like_DII"/>
</dbReference>
<feature type="compositionally biased region" description="Low complexity" evidence="12">
    <location>
        <begin position="315"/>
        <end position="339"/>
    </location>
</feature>
<dbReference type="FunFam" id="2.40.30.10:FF:000008">
    <property type="entry name" value="Translation initiation factor IF-2"/>
    <property type="match status" value="1"/>
</dbReference>
<gene>
    <name evidence="9" type="primary">infB</name>
    <name evidence="14" type="ORF">HNR00_003710</name>
</gene>
<feature type="compositionally biased region" description="Acidic residues" evidence="12">
    <location>
        <begin position="481"/>
        <end position="498"/>
    </location>
</feature>
<dbReference type="InterPro" id="IPR044145">
    <property type="entry name" value="IF2_II"/>
</dbReference>
<keyword evidence="5 9" id="KW-0396">Initiation factor</keyword>
<feature type="region of interest" description="Disordered" evidence="12">
    <location>
        <begin position="1"/>
        <end position="414"/>
    </location>
</feature>
<dbReference type="Pfam" id="PF04760">
    <property type="entry name" value="IF2_N"/>
    <property type="match status" value="1"/>
</dbReference>
<proteinExistence type="inferred from homology"/>
<comment type="caution">
    <text evidence="9">Lacks conserved residue(s) required for the propagation of feature annotation.</text>
</comment>
<keyword evidence="4 9" id="KW-0963">Cytoplasm</keyword>
<comment type="similarity">
    <text evidence="2 9 10">Belongs to the TRAFAC class translation factor GTPase superfamily. Classic translation factor GTPase family. IF-2 subfamily.</text>
</comment>
<dbReference type="NCBIfam" id="TIGR00487">
    <property type="entry name" value="IF-2"/>
    <property type="match status" value="1"/>
</dbReference>
<feature type="binding site" evidence="9">
    <location>
        <begin position="509"/>
        <end position="516"/>
    </location>
    <ligand>
        <name>GTP</name>
        <dbReference type="ChEBI" id="CHEBI:37565"/>
    </ligand>
</feature>
<evidence type="ECO:0000256" key="7">
    <source>
        <dbReference type="ARBA" id="ARBA00022917"/>
    </source>
</evidence>
<dbReference type="InterPro" id="IPR005225">
    <property type="entry name" value="Small_GTP-bd"/>
</dbReference>
<evidence type="ECO:0000259" key="13">
    <source>
        <dbReference type="PROSITE" id="PS51722"/>
    </source>
</evidence>
<keyword evidence="7 9" id="KW-0648">Protein biosynthesis</keyword>
<dbReference type="GO" id="GO:0003924">
    <property type="term" value="F:GTPase activity"/>
    <property type="evidence" value="ECO:0007669"/>
    <property type="project" value="UniProtKB-UniRule"/>
</dbReference>
<sequence length="1004" mass="107662">MSDTNNPGDKTQNRAPSKPMTLKRPVEQGTVRQSFSHGRSKSVVVETVKRRTIGAAPGTVAPREPVAAPPPRPASVAPAPTPAVRPAGRSASGVVLRTLSEQERDARASALADAQRREAENRARAEAEVKARREREEAERREREAAEARRREEEERRRQEDELRRKAAEDSRRRAEEEAARAAAAPVEASAPEAVAPVSEAPAAAASEAPASAAAPAAARPAAAAPARPAAAPARPAAATARPAAPRPAAGAAPSRPAAPARPGVARPAAAGAPRPATPQAPAEPRRVLTADTRKPRDLNFMAKPAPAPEPEKAPTPTTAARPAGAGAARPAARPGAPAMEDESDTKRVIRRPGMPLKIITPPKTPKSPGGDRNRGRLTIANATSGEDERTRSVASFRRRQQRMSGHRHEEPKEKIARDVTIPETITIQELANRMSERAVDVIRLLMKQGQIHKITDVIDSDTAQLIAEEMGHTVRRVAESDVEEGLSSDEPDLEEDLEPRPPVVTIMGHVDHGKTSLLDAIRKENVVEGEAGGITQHIGAYQVSAPSGDLITFIDTPGHAAFTSMRARGAKVTDIVVIVVAADDGVMPQTVEAIQHAKAAGVPLIIAINKIDKPDANPQRVRTELLQHDIQVESMGGETLEFEVSAKTGDGLPDLLEGLQLQAEIMNLRANEKRDGEGTVIEAQLDRGRGPVATVLVQRGTLFTGDIVVAGAEWGRIRALIDDTGKHVPYAGPSVPVEVLGFNGTPDAGDRVIVVANEARAREVTEYRARIKRERLNARTGGANRSLVDMMREAKEGANRKELPIIIKGDVQGSVEAIVGALTALGNDEVGVRILLSGVGGITESDITLSNASKAVVIGFNVRAHKEARNAAERDGTEIRYYSIIYDLVDDIKATLSGMLPPTLREEKLGEAQILQIFDVSKVGKIAGCRVMEGVVQRGAHVRLLRNDVVIHEGRLSQLKRLKDDAKEVTAGYECGMSFQNYQDMRVGDFIECFNIEEIKRTL</sequence>
<feature type="compositionally biased region" description="Low complexity" evidence="12">
    <location>
        <begin position="181"/>
        <end position="283"/>
    </location>
</feature>
<dbReference type="CDD" id="cd03702">
    <property type="entry name" value="IF2_mtIF2_II"/>
    <property type="match status" value="1"/>
</dbReference>
<dbReference type="PROSITE" id="PS01176">
    <property type="entry name" value="IF2"/>
    <property type="match status" value="1"/>
</dbReference>
<feature type="binding site" evidence="9">
    <location>
        <begin position="556"/>
        <end position="560"/>
    </location>
    <ligand>
        <name>GTP</name>
        <dbReference type="ChEBI" id="CHEBI:37565"/>
    </ligand>
</feature>
<evidence type="ECO:0000313" key="14">
    <source>
        <dbReference type="EMBL" id="MBB5758982.1"/>
    </source>
</evidence>
<dbReference type="SUPFAM" id="SSF52156">
    <property type="entry name" value="Initiation factor IF2/eIF5b, domain 3"/>
    <property type="match status" value="1"/>
</dbReference>
<dbReference type="InterPro" id="IPR036925">
    <property type="entry name" value="TIF_IF2_dom3_sf"/>
</dbReference>
<dbReference type="EMBL" id="JACHOP010000018">
    <property type="protein sequence ID" value="MBB5758982.1"/>
    <property type="molecule type" value="Genomic_DNA"/>
</dbReference>
<dbReference type="FunFam" id="3.40.50.10050:FF:000001">
    <property type="entry name" value="Translation initiation factor IF-2"/>
    <property type="match status" value="1"/>
</dbReference>
<feature type="compositionally biased region" description="Basic residues" evidence="12">
    <location>
        <begin position="397"/>
        <end position="406"/>
    </location>
</feature>
<comment type="function">
    <text evidence="9 10">One of the essential components for the initiation of protein synthesis. Protects formylmethionyl-tRNA from spontaneous hydrolysis and promotes its binding to the 30S ribosomal subunits. Also involved in the hydrolysis of GTP during the formation of the 70S ribosomal complex.</text>
</comment>
<evidence type="ECO:0000256" key="2">
    <source>
        <dbReference type="ARBA" id="ARBA00007733"/>
    </source>
</evidence>
<evidence type="ECO:0000256" key="6">
    <source>
        <dbReference type="ARBA" id="ARBA00022741"/>
    </source>
</evidence>
<evidence type="ECO:0000256" key="4">
    <source>
        <dbReference type="ARBA" id="ARBA00022490"/>
    </source>
</evidence>
<accession>A0A840ZLH7</accession>
<evidence type="ECO:0000256" key="5">
    <source>
        <dbReference type="ARBA" id="ARBA00022540"/>
    </source>
</evidence>
<dbReference type="FunFam" id="2.40.30.10:FF:000007">
    <property type="entry name" value="Translation initiation factor IF-2"/>
    <property type="match status" value="1"/>
</dbReference>
<dbReference type="Pfam" id="PF11987">
    <property type="entry name" value="IF-2"/>
    <property type="match status" value="1"/>
</dbReference>
<dbReference type="InterPro" id="IPR006847">
    <property type="entry name" value="IF2_N"/>
</dbReference>
<dbReference type="RefSeq" id="WP_183571785.1">
    <property type="nucleotide sequence ID" value="NZ_JACHOP010000018.1"/>
</dbReference>